<dbReference type="KEGG" id="fcy:FRACYDRAFT_254216"/>
<dbReference type="AlphaFoldDB" id="A0A1E7EL72"/>
<feature type="compositionally biased region" description="Basic and acidic residues" evidence="1">
    <location>
        <begin position="30"/>
        <end position="54"/>
    </location>
</feature>
<keyword evidence="2" id="KW-0732">Signal</keyword>
<feature type="region of interest" description="Disordered" evidence="1">
    <location>
        <begin position="432"/>
        <end position="453"/>
    </location>
</feature>
<evidence type="ECO:0000313" key="3">
    <source>
        <dbReference type="EMBL" id="OEU06662.1"/>
    </source>
</evidence>
<organism evidence="3 4">
    <name type="scientific">Fragilariopsis cylindrus CCMP1102</name>
    <dbReference type="NCBI Taxonomy" id="635003"/>
    <lineage>
        <taxon>Eukaryota</taxon>
        <taxon>Sar</taxon>
        <taxon>Stramenopiles</taxon>
        <taxon>Ochrophyta</taxon>
        <taxon>Bacillariophyta</taxon>
        <taxon>Bacillariophyceae</taxon>
        <taxon>Bacillariophycidae</taxon>
        <taxon>Bacillariales</taxon>
        <taxon>Bacillariaceae</taxon>
        <taxon>Fragilariopsis</taxon>
    </lineage>
</organism>
<evidence type="ECO:0000256" key="2">
    <source>
        <dbReference type="SAM" id="SignalP"/>
    </source>
</evidence>
<dbReference type="EMBL" id="KV784405">
    <property type="protein sequence ID" value="OEU06662.1"/>
    <property type="molecule type" value="Genomic_DNA"/>
</dbReference>
<evidence type="ECO:0000256" key="1">
    <source>
        <dbReference type="SAM" id="MobiDB-lite"/>
    </source>
</evidence>
<feature type="region of interest" description="Disordered" evidence="1">
    <location>
        <begin position="30"/>
        <end position="56"/>
    </location>
</feature>
<dbReference type="InParanoid" id="A0A1E7EL72"/>
<evidence type="ECO:0000313" key="4">
    <source>
        <dbReference type="Proteomes" id="UP000095751"/>
    </source>
</evidence>
<feature type="chain" id="PRO_5009191970" evidence="2">
    <location>
        <begin position="29"/>
        <end position="453"/>
    </location>
</feature>
<accession>A0A1E7EL72</accession>
<proteinExistence type="predicted"/>
<reference evidence="3 4" key="1">
    <citation type="submission" date="2016-09" db="EMBL/GenBank/DDBJ databases">
        <title>Extensive genetic diversity and differential bi-allelic expression allows diatom success in the polar Southern Ocean.</title>
        <authorList>
            <consortium name="DOE Joint Genome Institute"/>
            <person name="Mock T."/>
            <person name="Otillar R.P."/>
            <person name="Strauss J."/>
            <person name="Dupont C."/>
            <person name="Frickenhaus S."/>
            <person name="Maumus F."/>
            <person name="Mcmullan M."/>
            <person name="Sanges R."/>
            <person name="Schmutz J."/>
            <person name="Toseland A."/>
            <person name="Valas R."/>
            <person name="Veluchamy A."/>
            <person name="Ward B.J."/>
            <person name="Allen A."/>
            <person name="Barry K."/>
            <person name="Falciatore A."/>
            <person name="Ferrante M."/>
            <person name="Fortunato A.E."/>
            <person name="Gloeckner G."/>
            <person name="Gruber A."/>
            <person name="Hipkin R."/>
            <person name="Janech M."/>
            <person name="Kroth P."/>
            <person name="Leese F."/>
            <person name="Lindquist E."/>
            <person name="Lyon B.R."/>
            <person name="Martin J."/>
            <person name="Mayer C."/>
            <person name="Parker M."/>
            <person name="Quesneville H."/>
            <person name="Raymond J."/>
            <person name="Uhlig C."/>
            <person name="Valentin K.U."/>
            <person name="Worden A.Z."/>
            <person name="Armbrust E.V."/>
            <person name="Bowler C."/>
            <person name="Green B."/>
            <person name="Moulton V."/>
            <person name="Van Oosterhout C."/>
            <person name="Grigoriev I."/>
        </authorList>
    </citation>
    <scope>NUCLEOTIDE SEQUENCE [LARGE SCALE GENOMIC DNA]</scope>
    <source>
        <strain evidence="3 4">CCMP1102</strain>
    </source>
</reference>
<feature type="signal peptide" evidence="2">
    <location>
        <begin position="1"/>
        <end position="28"/>
    </location>
</feature>
<feature type="compositionally biased region" description="Polar residues" evidence="1">
    <location>
        <begin position="438"/>
        <end position="453"/>
    </location>
</feature>
<protein>
    <submittedName>
        <fullName evidence="3">Uncharacterized protein</fullName>
    </submittedName>
</protein>
<keyword evidence="4" id="KW-1185">Reference proteome</keyword>
<dbReference type="Proteomes" id="UP000095751">
    <property type="component" value="Unassembled WGS sequence"/>
</dbReference>
<sequence length="453" mass="51253">MVLVLGLGLVPVLCTCWCWFRGVSRVESSQERNRIDTNKTMNHHENNEHRRQEDELLQQQQLQAEHLLSPEGQKVLSILGSRSKSELPPFINGQINQAVNSIANEFLSKVRTAVQKLIMIGNVAEAEREERERGLTKTIVDEDWYDDERKIAKAIRYFPDVLSEKKFGMYPIMWAGRRQGGNMAYNLKNLSRIPLLAELGSELGQFDEELREGLLSTYADEEWNVLHFIICYDRIENGTTDLVDECFSAVWKRLRQNNHLKKEDINECNLVGRLLMANIGIFSGTRLLYFVDWDPMTLTIPCEPEHGNMLPIHWTAPEEISDIQDSIKGWIMMFSSFEKVMNEVLDCIANYFAASASSSTTESSLLMSAVTDETIHLEGLYTLLCKDPNDALLQLPKHLLQEDGRTDDNGGIKAGTSITMLTSLSTSTSTDTVSSTSINTKNDNCTQSSSDKK</sequence>
<name>A0A1E7EL72_9STRA</name>
<gene>
    <name evidence="3" type="ORF">FRACYDRAFT_254216</name>
</gene>
<dbReference type="OrthoDB" id="54976at2759"/>